<evidence type="ECO:0000313" key="2">
    <source>
        <dbReference type="Proteomes" id="UP000007266"/>
    </source>
</evidence>
<dbReference type="HOGENOM" id="CLU_2906995_0_0_1"/>
<proteinExistence type="predicted"/>
<evidence type="ECO:0000313" key="1">
    <source>
        <dbReference type="EMBL" id="EFA13653.1"/>
    </source>
</evidence>
<dbReference type="EMBL" id="KQ973404">
    <property type="protein sequence ID" value="EFA13653.1"/>
    <property type="molecule type" value="Genomic_DNA"/>
</dbReference>
<gene>
    <name evidence="1" type="primary">GLEAN_06974</name>
    <name evidence="1" type="ORF">TcasGA2_TC006974</name>
</gene>
<organism evidence="1 2">
    <name type="scientific">Tribolium castaneum</name>
    <name type="common">Red flour beetle</name>
    <dbReference type="NCBI Taxonomy" id="7070"/>
    <lineage>
        <taxon>Eukaryota</taxon>
        <taxon>Metazoa</taxon>
        <taxon>Ecdysozoa</taxon>
        <taxon>Arthropoda</taxon>
        <taxon>Hexapoda</taxon>
        <taxon>Insecta</taxon>
        <taxon>Pterygota</taxon>
        <taxon>Neoptera</taxon>
        <taxon>Endopterygota</taxon>
        <taxon>Coleoptera</taxon>
        <taxon>Polyphaga</taxon>
        <taxon>Cucujiformia</taxon>
        <taxon>Tenebrionidae</taxon>
        <taxon>Tenebrionidae incertae sedis</taxon>
        <taxon>Tribolium</taxon>
    </lineage>
</organism>
<keyword evidence="2" id="KW-1185">Reference proteome</keyword>
<accession>D7GY10</accession>
<protein>
    <submittedName>
        <fullName evidence="1">Uncharacterized protein</fullName>
    </submittedName>
</protein>
<dbReference type="Proteomes" id="UP000007266">
    <property type="component" value="Unassembled WGS sequence"/>
</dbReference>
<sequence>MKIVWTGSELIRYLGYILDRERRPVTKSSGFFLICTVHAINARTSSSIAIVNKAFDSLSVYL</sequence>
<reference evidence="1 2" key="2">
    <citation type="journal article" date="2010" name="Nucleic Acids Res.">
        <title>BeetleBase in 2010: revisions to provide comprehensive genomic information for Tribolium castaneum.</title>
        <authorList>
            <person name="Kim H.S."/>
            <person name="Murphy T."/>
            <person name="Xia J."/>
            <person name="Caragea D."/>
            <person name="Park Y."/>
            <person name="Beeman R.W."/>
            <person name="Lorenzen M.D."/>
            <person name="Butcher S."/>
            <person name="Manak J.R."/>
            <person name="Brown S.J."/>
        </authorList>
    </citation>
    <scope>NUCLEOTIDE SEQUENCE [LARGE SCALE GENOMIC DNA]</scope>
    <source>
        <strain evidence="1 2">Georgia GA2</strain>
    </source>
</reference>
<reference evidence="1 2" key="1">
    <citation type="journal article" date="2008" name="Nature">
        <title>The genome of the model beetle and pest Tribolium castaneum.</title>
        <authorList>
            <consortium name="Tribolium Genome Sequencing Consortium"/>
            <person name="Richards S."/>
            <person name="Gibbs R.A."/>
            <person name="Weinstock G.M."/>
            <person name="Brown S.J."/>
            <person name="Denell R."/>
            <person name="Beeman R.W."/>
            <person name="Gibbs R."/>
            <person name="Beeman R.W."/>
            <person name="Brown S.J."/>
            <person name="Bucher G."/>
            <person name="Friedrich M."/>
            <person name="Grimmelikhuijzen C.J."/>
            <person name="Klingler M."/>
            <person name="Lorenzen M."/>
            <person name="Richards S."/>
            <person name="Roth S."/>
            <person name="Schroder R."/>
            <person name="Tautz D."/>
            <person name="Zdobnov E.M."/>
            <person name="Muzny D."/>
            <person name="Gibbs R.A."/>
            <person name="Weinstock G.M."/>
            <person name="Attaway T."/>
            <person name="Bell S."/>
            <person name="Buhay C.J."/>
            <person name="Chandrabose M.N."/>
            <person name="Chavez D."/>
            <person name="Clerk-Blankenburg K.P."/>
            <person name="Cree A."/>
            <person name="Dao M."/>
            <person name="Davis C."/>
            <person name="Chacko J."/>
            <person name="Dinh H."/>
            <person name="Dugan-Rocha S."/>
            <person name="Fowler G."/>
            <person name="Garner T.T."/>
            <person name="Garnes J."/>
            <person name="Gnirke A."/>
            <person name="Hawes A."/>
            <person name="Hernandez J."/>
            <person name="Hines S."/>
            <person name="Holder M."/>
            <person name="Hume J."/>
            <person name="Jhangiani S.N."/>
            <person name="Joshi V."/>
            <person name="Khan Z.M."/>
            <person name="Jackson L."/>
            <person name="Kovar C."/>
            <person name="Kowis A."/>
            <person name="Lee S."/>
            <person name="Lewis L.R."/>
            <person name="Margolis J."/>
            <person name="Morgan M."/>
            <person name="Nazareth L.V."/>
            <person name="Nguyen N."/>
            <person name="Okwuonu G."/>
            <person name="Parker D."/>
            <person name="Richards S."/>
            <person name="Ruiz S.J."/>
            <person name="Santibanez J."/>
            <person name="Savard J."/>
            <person name="Scherer S.E."/>
            <person name="Schneider B."/>
            <person name="Sodergren E."/>
            <person name="Tautz D."/>
            <person name="Vattahil S."/>
            <person name="Villasana D."/>
            <person name="White C.S."/>
            <person name="Wright R."/>
            <person name="Park Y."/>
            <person name="Beeman R.W."/>
            <person name="Lord J."/>
            <person name="Oppert B."/>
            <person name="Lorenzen M."/>
            <person name="Brown S."/>
            <person name="Wang L."/>
            <person name="Savard J."/>
            <person name="Tautz D."/>
            <person name="Richards S."/>
            <person name="Weinstock G."/>
            <person name="Gibbs R.A."/>
            <person name="Liu Y."/>
            <person name="Worley K."/>
            <person name="Weinstock G."/>
            <person name="Elsik C.G."/>
            <person name="Reese J.T."/>
            <person name="Elhaik E."/>
            <person name="Landan G."/>
            <person name="Graur D."/>
            <person name="Arensburger P."/>
            <person name="Atkinson P."/>
            <person name="Beeman R.W."/>
            <person name="Beidler J."/>
            <person name="Brown S.J."/>
            <person name="Demuth J.P."/>
            <person name="Drury D.W."/>
            <person name="Du Y.Z."/>
            <person name="Fujiwara H."/>
            <person name="Lorenzen M."/>
            <person name="Maselli V."/>
            <person name="Osanai M."/>
            <person name="Park Y."/>
            <person name="Robertson H.M."/>
            <person name="Tu Z."/>
            <person name="Wang J.J."/>
            <person name="Wang S."/>
            <person name="Richards S."/>
            <person name="Song H."/>
            <person name="Zhang L."/>
            <person name="Sodergren E."/>
            <person name="Werner D."/>
            <person name="Stanke M."/>
            <person name="Morgenstern B."/>
            <person name="Solovyev V."/>
            <person name="Kosarev P."/>
            <person name="Brown G."/>
            <person name="Chen H.C."/>
            <person name="Ermolaeva O."/>
            <person name="Hlavina W."/>
            <person name="Kapustin Y."/>
            <person name="Kiryutin B."/>
            <person name="Kitts P."/>
            <person name="Maglott D."/>
            <person name="Pruitt K."/>
            <person name="Sapojnikov V."/>
            <person name="Souvorov A."/>
            <person name="Mackey A.J."/>
            <person name="Waterhouse R.M."/>
            <person name="Wyder S."/>
            <person name="Zdobnov E.M."/>
            <person name="Zdobnov E.M."/>
            <person name="Wyder S."/>
            <person name="Kriventseva E.V."/>
            <person name="Kadowaki T."/>
            <person name="Bork P."/>
            <person name="Aranda M."/>
            <person name="Bao R."/>
            <person name="Beermann A."/>
            <person name="Berns N."/>
            <person name="Bolognesi R."/>
            <person name="Bonneton F."/>
            <person name="Bopp D."/>
            <person name="Brown S.J."/>
            <person name="Bucher G."/>
            <person name="Butts T."/>
            <person name="Chaumot A."/>
            <person name="Denell R.E."/>
            <person name="Ferrier D.E."/>
            <person name="Friedrich M."/>
            <person name="Gordon C.M."/>
            <person name="Jindra M."/>
            <person name="Klingler M."/>
            <person name="Lan Q."/>
            <person name="Lattorff H.M."/>
            <person name="Laudet V."/>
            <person name="von Levetsow C."/>
            <person name="Liu Z."/>
            <person name="Lutz R."/>
            <person name="Lynch J.A."/>
            <person name="da Fonseca R.N."/>
            <person name="Posnien N."/>
            <person name="Reuter R."/>
            <person name="Roth S."/>
            <person name="Savard J."/>
            <person name="Schinko J.B."/>
            <person name="Schmitt C."/>
            <person name="Schoppmeier M."/>
            <person name="Schroder R."/>
            <person name="Shippy T.D."/>
            <person name="Simonnet F."/>
            <person name="Marques-Souza H."/>
            <person name="Tautz D."/>
            <person name="Tomoyasu Y."/>
            <person name="Trauner J."/>
            <person name="Van der Zee M."/>
            <person name="Vervoort M."/>
            <person name="Wittkopp N."/>
            <person name="Wimmer E.A."/>
            <person name="Yang X."/>
            <person name="Jones A.K."/>
            <person name="Sattelle D.B."/>
            <person name="Ebert P.R."/>
            <person name="Nelson D."/>
            <person name="Scott J.G."/>
            <person name="Beeman R.W."/>
            <person name="Muthukrishnan S."/>
            <person name="Kramer K.J."/>
            <person name="Arakane Y."/>
            <person name="Beeman R.W."/>
            <person name="Zhu Q."/>
            <person name="Hogenkamp D."/>
            <person name="Dixit R."/>
            <person name="Oppert B."/>
            <person name="Jiang H."/>
            <person name="Zou Z."/>
            <person name="Marshall J."/>
            <person name="Elpidina E."/>
            <person name="Vinokurov K."/>
            <person name="Oppert C."/>
            <person name="Zou Z."/>
            <person name="Evans J."/>
            <person name="Lu Z."/>
            <person name="Zhao P."/>
            <person name="Sumathipala N."/>
            <person name="Altincicek B."/>
            <person name="Vilcinskas A."/>
            <person name="Williams M."/>
            <person name="Hultmark D."/>
            <person name="Hetru C."/>
            <person name="Jiang H."/>
            <person name="Grimmelikhuijzen C.J."/>
            <person name="Hauser F."/>
            <person name="Cazzamali G."/>
            <person name="Williamson M."/>
            <person name="Park Y."/>
            <person name="Li B."/>
            <person name="Tanaka Y."/>
            <person name="Predel R."/>
            <person name="Neupert S."/>
            <person name="Schachtner J."/>
            <person name="Verleyen P."/>
            <person name="Raible F."/>
            <person name="Bork P."/>
            <person name="Friedrich M."/>
            <person name="Walden K.K."/>
            <person name="Robertson H.M."/>
            <person name="Angeli S."/>
            <person name="Foret S."/>
            <person name="Bucher G."/>
            <person name="Schuetz S."/>
            <person name="Maleszka R."/>
            <person name="Wimmer E.A."/>
            <person name="Beeman R.W."/>
            <person name="Lorenzen M."/>
            <person name="Tomoyasu Y."/>
            <person name="Miller S.C."/>
            <person name="Grossmann D."/>
            <person name="Bucher G."/>
        </authorList>
    </citation>
    <scope>NUCLEOTIDE SEQUENCE [LARGE SCALE GENOMIC DNA]</scope>
    <source>
        <strain evidence="1 2">Georgia GA2</strain>
    </source>
</reference>
<dbReference type="InParanoid" id="D7GY10"/>
<name>D7GY10_TRICA</name>
<dbReference type="AlphaFoldDB" id="D7GY10"/>